<name>A0ACC2U3F4_9FUNG</name>
<protein>
    <submittedName>
        <fullName evidence="1">Uncharacterized protein</fullName>
    </submittedName>
</protein>
<gene>
    <name evidence="1" type="ORF">DSO57_1019367</name>
</gene>
<proteinExistence type="predicted"/>
<reference evidence="1" key="1">
    <citation type="submission" date="2022-04" db="EMBL/GenBank/DDBJ databases">
        <title>Genome of the entomopathogenic fungus Entomophthora muscae.</title>
        <authorList>
            <person name="Elya C."/>
            <person name="Lovett B.R."/>
            <person name="Lee E."/>
            <person name="Macias A.M."/>
            <person name="Hajek A.E."/>
            <person name="De Bivort B.L."/>
            <person name="Kasson M.T."/>
            <person name="De Fine Licht H.H."/>
            <person name="Stajich J.E."/>
        </authorList>
    </citation>
    <scope>NUCLEOTIDE SEQUENCE</scope>
    <source>
        <strain evidence="1">Berkeley</strain>
    </source>
</reference>
<dbReference type="Proteomes" id="UP001165960">
    <property type="component" value="Unassembled WGS sequence"/>
</dbReference>
<comment type="caution">
    <text evidence="1">The sequence shown here is derived from an EMBL/GenBank/DDBJ whole genome shotgun (WGS) entry which is preliminary data.</text>
</comment>
<sequence length="117" mass="12776">MSKRNSFSGTVPSSAIETPGSRFSLASIGSNELQATNAYCTNNFASASNENISIRKPPVGVLDPMMLQEMENRANEVASQVNLMLDQIRSHMGEFTELTLQTVNIYQEGTEIPKGSF</sequence>
<evidence type="ECO:0000313" key="2">
    <source>
        <dbReference type="Proteomes" id="UP001165960"/>
    </source>
</evidence>
<dbReference type="EMBL" id="QTSX02001507">
    <property type="protein sequence ID" value="KAJ9080972.1"/>
    <property type="molecule type" value="Genomic_DNA"/>
</dbReference>
<evidence type="ECO:0000313" key="1">
    <source>
        <dbReference type="EMBL" id="KAJ9080972.1"/>
    </source>
</evidence>
<organism evidence="1 2">
    <name type="scientific">Entomophthora muscae</name>
    <dbReference type="NCBI Taxonomy" id="34485"/>
    <lineage>
        <taxon>Eukaryota</taxon>
        <taxon>Fungi</taxon>
        <taxon>Fungi incertae sedis</taxon>
        <taxon>Zoopagomycota</taxon>
        <taxon>Entomophthoromycotina</taxon>
        <taxon>Entomophthoromycetes</taxon>
        <taxon>Entomophthorales</taxon>
        <taxon>Entomophthoraceae</taxon>
        <taxon>Entomophthora</taxon>
    </lineage>
</organism>
<keyword evidence="2" id="KW-1185">Reference proteome</keyword>
<accession>A0ACC2U3F4</accession>